<accession>A0AAX1UQS3</accession>
<proteinExistence type="predicted"/>
<evidence type="ECO:0000313" key="2">
    <source>
        <dbReference type="EMBL" id="RHZ98105.1"/>
    </source>
</evidence>
<dbReference type="EMBL" id="QWGP01000002">
    <property type="protein sequence ID" value="RHZ98105.1"/>
    <property type="molecule type" value="Genomic_DNA"/>
</dbReference>
<evidence type="ECO:0000313" key="3">
    <source>
        <dbReference type="Proteomes" id="UP000266305"/>
    </source>
</evidence>
<dbReference type="AlphaFoldDB" id="A0AAX1UQS3"/>
<comment type="caution">
    <text evidence="2">The sequence shown here is derived from an EMBL/GenBank/DDBJ whole genome shotgun (WGS) entry which is preliminary data.</text>
</comment>
<evidence type="ECO:0000256" key="1">
    <source>
        <dbReference type="SAM" id="MobiDB-lite"/>
    </source>
</evidence>
<gene>
    <name evidence="2" type="ORF">D1114_02510</name>
</gene>
<protein>
    <submittedName>
        <fullName evidence="2">Uncharacterized protein</fullName>
    </submittedName>
</protein>
<reference evidence="2 3" key="1">
    <citation type="submission" date="2018-08" db="EMBL/GenBank/DDBJ databases">
        <title>Draft genome sequence of Rhodobacter sphaeroides FY.</title>
        <authorList>
            <person name="Rayyan A."/>
            <person name="Meyer T.E."/>
            <person name="Kyndt J.A."/>
        </authorList>
    </citation>
    <scope>NUCLEOTIDE SEQUENCE [LARGE SCALE GENOMIC DNA]</scope>
    <source>
        <strain evidence="2 3">FY</strain>
    </source>
</reference>
<feature type="region of interest" description="Disordered" evidence="1">
    <location>
        <begin position="1"/>
        <end position="23"/>
    </location>
</feature>
<name>A0AAX1UQS3_CERSP</name>
<sequence>MTGGRAAGRGQCAPRPKQRNNARGIGLALIAAE</sequence>
<organism evidence="2 3">
    <name type="scientific">Cereibacter sphaeroides</name>
    <name type="common">Rhodobacter sphaeroides</name>
    <dbReference type="NCBI Taxonomy" id="1063"/>
    <lineage>
        <taxon>Bacteria</taxon>
        <taxon>Pseudomonadati</taxon>
        <taxon>Pseudomonadota</taxon>
        <taxon>Alphaproteobacteria</taxon>
        <taxon>Rhodobacterales</taxon>
        <taxon>Paracoccaceae</taxon>
        <taxon>Cereibacter</taxon>
    </lineage>
</organism>
<dbReference type="Proteomes" id="UP000266305">
    <property type="component" value="Unassembled WGS sequence"/>
</dbReference>